<proteinExistence type="predicted"/>
<evidence type="ECO:0000256" key="8">
    <source>
        <dbReference type="SAM" id="MobiDB-lite"/>
    </source>
</evidence>
<feature type="transmembrane region" description="Helical" evidence="9">
    <location>
        <begin position="226"/>
        <end position="243"/>
    </location>
</feature>
<feature type="transmembrane region" description="Helical" evidence="9">
    <location>
        <begin position="12"/>
        <end position="30"/>
    </location>
</feature>
<evidence type="ECO:0000256" key="3">
    <source>
        <dbReference type="ARBA" id="ARBA00022676"/>
    </source>
</evidence>
<keyword evidence="2" id="KW-1003">Cell membrane</keyword>
<feature type="transmembrane region" description="Helical" evidence="9">
    <location>
        <begin position="172"/>
        <end position="189"/>
    </location>
</feature>
<dbReference type="PANTHER" id="PTHR33908">
    <property type="entry name" value="MANNOSYLTRANSFERASE YKCB-RELATED"/>
    <property type="match status" value="1"/>
</dbReference>
<reference evidence="11" key="1">
    <citation type="submission" date="2018-02" db="EMBL/GenBank/DDBJ databases">
        <authorList>
            <person name="Hausmann B."/>
        </authorList>
    </citation>
    <scope>NUCLEOTIDE SEQUENCE [LARGE SCALE GENOMIC DNA]</scope>
    <source>
        <strain evidence="11">Peat soil MAG SbA5</strain>
    </source>
</reference>
<dbReference type="PANTHER" id="PTHR33908:SF11">
    <property type="entry name" value="MEMBRANE PROTEIN"/>
    <property type="match status" value="1"/>
</dbReference>
<feature type="transmembrane region" description="Helical" evidence="9">
    <location>
        <begin position="83"/>
        <end position="106"/>
    </location>
</feature>
<feature type="region of interest" description="Disordered" evidence="8">
    <location>
        <begin position="560"/>
        <end position="588"/>
    </location>
</feature>
<evidence type="ECO:0000313" key="10">
    <source>
        <dbReference type="EMBL" id="SPE21410.1"/>
    </source>
</evidence>
<keyword evidence="7 9" id="KW-0472">Membrane</keyword>
<evidence type="ECO:0000256" key="7">
    <source>
        <dbReference type="ARBA" id="ARBA00023136"/>
    </source>
</evidence>
<sequence>MTERSISDAEGWAVLLFCLAASAAAIVWSWNHGVLLNYGDAVAHLHIARRVFDSRTPRFTQLGSVWLPLPHILLIPFVQSYEWWATGLAGVIPSALAYLASCAGIYRLARHWLSPAASGIALAFFALNPNLLYLQTTAMTEPLFLCEFVWIVLWMVEWRLCLDRDTAQAATTANRLQACIAAALVVAIFTRYDGWIIALLAWTGIGLTLLRLSLHRERGRLSSPAFWLSSIAIAASPICWFLYNSIGFGDWLYFARGPFSAKAIELRTAAMSPCWPLHPGWHSPWVALLYFLKVSELDFTTAAWGNPVLMLAALGTAIAWFIQKVGSCRRAFAWLLLLWLPVPFYAWSVAYGSVPIFFPAWWPYTWYNTRYGLELLPALALGLGFAAQLIIDAIRTPNLARLVPRFPSLLRIQQILPKVVFTALFALSGLNAVALLCEDPLVYVEGTKNLDARLPYDHAIPPFLQQLLAGLPHGPVLMNTSIYPEIVSLTGIPLRQTINESDLGIFRAALAAPSTHAAVIVAFDGDEIDRAVKDHPESLDVAGRFTARGQPSATVYLSSGWIGQRPLSKRQSPAPPESHPAENQSNPK</sequence>
<keyword evidence="3" id="KW-0328">Glycosyltransferase</keyword>
<dbReference type="OrthoDB" id="9810303at2"/>
<evidence type="ECO:0000256" key="2">
    <source>
        <dbReference type="ARBA" id="ARBA00022475"/>
    </source>
</evidence>
<keyword evidence="4" id="KW-0808">Transferase</keyword>
<dbReference type="GO" id="GO:0009103">
    <property type="term" value="P:lipopolysaccharide biosynthetic process"/>
    <property type="evidence" value="ECO:0007669"/>
    <property type="project" value="UniProtKB-ARBA"/>
</dbReference>
<evidence type="ECO:0000256" key="4">
    <source>
        <dbReference type="ARBA" id="ARBA00022679"/>
    </source>
</evidence>
<evidence type="ECO:0000256" key="6">
    <source>
        <dbReference type="ARBA" id="ARBA00022989"/>
    </source>
</evidence>
<gene>
    <name evidence="10" type="ORF">SBA5_300054</name>
</gene>
<dbReference type="Proteomes" id="UP000239735">
    <property type="component" value="Unassembled WGS sequence"/>
</dbReference>
<name>A0A2N9LDN7_9BACT</name>
<feature type="transmembrane region" description="Helical" evidence="9">
    <location>
        <begin position="334"/>
        <end position="363"/>
    </location>
</feature>
<feature type="transmembrane region" description="Helical" evidence="9">
    <location>
        <begin position="195"/>
        <end position="214"/>
    </location>
</feature>
<keyword evidence="6 9" id="KW-1133">Transmembrane helix</keyword>
<feature type="transmembrane region" description="Helical" evidence="9">
    <location>
        <begin position="375"/>
        <end position="394"/>
    </location>
</feature>
<protein>
    <submittedName>
        <fullName evidence="10">Putative membrane protein</fullName>
    </submittedName>
</protein>
<evidence type="ECO:0000256" key="9">
    <source>
        <dbReference type="SAM" id="Phobius"/>
    </source>
</evidence>
<feature type="transmembrane region" description="Helical" evidence="9">
    <location>
        <begin position="302"/>
        <end position="322"/>
    </location>
</feature>
<evidence type="ECO:0000256" key="5">
    <source>
        <dbReference type="ARBA" id="ARBA00022692"/>
    </source>
</evidence>
<accession>A0A2N9LDN7</accession>
<feature type="transmembrane region" description="Helical" evidence="9">
    <location>
        <begin position="113"/>
        <end position="136"/>
    </location>
</feature>
<dbReference type="EMBL" id="OKRB01000087">
    <property type="protein sequence ID" value="SPE21410.1"/>
    <property type="molecule type" value="Genomic_DNA"/>
</dbReference>
<organism evidence="10 11">
    <name type="scientific">Candidatus Sulfuritelmatomonas gaucii</name>
    <dbReference type="NCBI Taxonomy" id="2043161"/>
    <lineage>
        <taxon>Bacteria</taxon>
        <taxon>Pseudomonadati</taxon>
        <taxon>Acidobacteriota</taxon>
        <taxon>Terriglobia</taxon>
        <taxon>Terriglobales</taxon>
        <taxon>Acidobacteriaceae</taxon>
        <taxon>Candidatus Sulfuritelmatomonas</taxon>
    </lineage>
</organism>
<evidence type="ECO:0000313" key="11">
    <source>
        <dbReference type="Proteomes" id="UP000239735"/>
    </source>
</evidence>
<keyword evidence="5 9" id="KW-0812">Transmembrane</keyword>
<feature type="transmembrane region" description="Helical" evidence="9">
    <location>
        <begin position="142"/>
        <end position="160"/>
    </location>
</feature>
<dbReference type="AlphaFoldDB" id="A0A2N9LDN7"/>
<feature type="transmembrane region" description="Helical" evidence="9">
    <location>
        <begin position="415"/>
        <end position="436"/>
    </location>
</feature>
<dbReference type="InterPro" id="IPR050297">
    <property type="entry name" value="LipidA_mod_glycosyltrf_83"/>
</dbReference>
<comment type="subcellular location">
    <subcellularLocation>
        <location evidence="1">Cell membrane</location>
        <topology evidence="1">Multi-pass membrane protein</topology>
    </subcellularLocation>
</comment>
<dbReference type="GO" id="GO:0016763">
    <property type="term" value="F:pentosyltransferase activity"/>
    <property type="evidence" value="ECO:0007669"/>
    <property type="project" value="TreeGrafter"/>
</dbReference>
<evidence type="ECO:0000256" key="1">
    <source>
        <dbReference type="ARBA" id="ARBA00004651"/>
    </source>
</evidence>
<dbReference type="GO" id="GO:0005886">
    <property type="term" value="C:plasma membrane"/>
    <property type="evidence" value="ECO:0007669"/>
    <property type="project" value="UniProtKB-SubCell"/>
</dbReference>